<evidence type="ECO:0000313" key="1">
    <source>
        <dbReference type="EMBL" id="GFG29263.1"/>
    </source>
</evidence>
<comment type="caution">
    <text evidence="1">The sequence shown here is derived from an EMBL/GenBank/DDBJ whole genome shotgun (WGS) entry which is preliminary data.</text>
</comment>
<gene>
    <name evidence="1" type="ORF">Cfor_07940</name>
</gene>
<dbReference type="PANTHER" id="PTHR46114">
    <property type="entry name" value="APPLE DOMAIN-CONTAINING PROTEIN"/>
    <property type="match status" value="1"/>
</dbReference>
<proteinExistence type="predicted"/>
<evidence type="ECO:0000313" key="2">
    <source>
        <dbReference type="Proteomes" id="UP000502823"/>
    </source>
</evidence>
<accession>A0A6L2PA55</accession>
<dbReference type="OrthoDB" id="6721348at2759"/>
<dbReference type="InParanoid" id="A0A6L2PA55"/>
<protein>
    <submittedName>
        <fullName evidence="1">Uncharacterized protein</fullName>
    </submittedName>
</protein>
<organism evidence="1 2">
    <name type="scientific">Coptotermes formosanus</name>
    <name type="common">Formosan subterranean termite</name>
    <dbReference type="NCBI Taxonomy" id="36987"/>
    <lineage>
        <taxon>Eukaryota</taxon>
        <taxon>Metazoa</taxon>
        <taxon>Ecdysozoa</taxon>
        <taxon>Arthropoda</taxon>
        <taxon>Hexapoda</taxon>
        <taxon>Insecta</taxon>
        <taxon>Pterygota</taxon>
        <taxon>Neoptera</taxon>
        <taxon>Polyneoptera</taxon>
        <taxon>Dictyoptera</taxon>
        <taxon>Blattodea</taxon>
        <taxon>Blattoidea</taxon>
        <taxon>Termitoidae</taxon>
        <taxon>Rhinotermitidae</taxon>
        <taxon>Coptotermes</taxon>
    </lineage>
</organism>
<dbReference type="PANTHER" id="PTHR46114:SF1">
    <property type="entry name" value="ZAD DOMAIN-CONTAINING PROTEIN"/>
    <property type="match status" value="1"/>
</dbReference>
<dbReference type="Proteomes" id="UP000502823">
    <property type="component" value="Unassembled WGS sequence"/>
</dbReference>
<reference evidence="2" key="1">
    <citation type="submission" date="2020-01" db="EMBL/GenBank/DDBJ databases">
        <title>Draft genome sequence of the Termite Coptotermes fromosanus.</title>
        <authorList>
            <person name="Itakura S."/>
            <person name="Yosikawa Y."/>
            <person name="Umezawa K."/>
        </authorList>
    </citation>
    <scope>NUCLEOTIDE SEQUENCE [LARGE SCALE GENOMIC DNA]</scope>
</reference>
<keyword evidence="2" id="KW-1185">Reference proteome</keyword>
<dbReference type="EMBL" id="BLKM01000121">
    <property type="protein sequence ID" value="GFG29263.1"/>
    <property type="molecule type" value="Genomic_DNA"/>
</dbReference>
<dbReference type="AlphaFoldDB" id="A0A6L2PA55"/>
<name>A0A6L2PA55_COPFO</name>
<sequence length="141" mass="16832">MTHDKLKAGVFTGLQIRKLMSDPFFENSMNHTEKQAQQSFKNVLENFLGNTRRPDYKNIVHNLLEHFKNLGCNINYFPQNLGSVSEEQGERFHQDLQEMEKRYKGGWTMNMMADYRWMLMRERSIIKSSGRKTKRRKFHPS</sequence>